<name>A0A6J7H8Q8_9ZZZZ</name>
<evidence type="ECO:0000256" key="3">
    <source>
        <dbReference type="SAM" id="MobiDB-lite"/>
    </source>
</evidence>
<dbReference type="EMBL" id="CAEZYR010000081">
    <property type="protein sequence ID" value="CAB4755295.1"/>
    <property type="molecule type" value="Genomic_DNA"/>
</dbReference>
<dbReference type="Pfam" id="PF00106">
    <property type="entry name" value="adh_short"/>
    <property type="match status" value="1"/>
</dbReference>
<evidence type="ECO:0000313" key="4">
    <source>
        <dbReference type="EMBL" id="CAB4755295.1"/>
    </source>
</evidence>
<dbReference type="CDD" id="cd05233">
    <property type="entry name" value="SDR_c"/>
    <property type="match status" value="1"/>
</dbReference>
<dbReference type="EMBL" id="CAFBMH010000057">
    <property type="protein sequence ID" value="CAB4912700.1"/>
    <property type="molecule type" value="Genomic_DNA"/>
</dbReference>
<keyword evidence="2" id="KW-0560">Oxidoreductase</keyword>
<dbReference type="EMBL" id="CAFABA010000004">
    <property type="protein sequence ID" value="CAB4813814.1"/>
    <property type="molecule type" value="Genomic_DNA"/>
</dbReference>
<dbReference type="PANTHER" id="PTHR44196">
    <property type="entry name" value="DEHYDROGENASE/REDUCTASE SDR FAMILY MEMBER 7B"/>
    <property type="match status" value="1"/>
</dbReference>
<comment type="similarity">
    <text evidence="1">Belongs to the short-chain dehydrogenases/reductases (SDR) family.</text>
</comment>
<gene>
    <name evidence="4" type="ORF">UFOPK2754_02058</name>
    <name evidence="5" type="ORF">UFOPK3139_00204</name>
    <name evidence="6" type="ORF">UFOPK3543_01615</name>
    <name evidence="7" type="ORF">UFOPK3967_00645</name>
</gene>
<feature type="region of interest" description="Disordered" evidence="3">
    <location>
        <begin position="45"/>
        <end position="67"/>
    </location>
</feature>
<evidence type="ECO:0000313" key="6">
    <source>
        <dbReference type="EMBL" id="CAB4912700.1"/>
    </source>
</evidence>
<dbReference type="GO" id="GO:0016020">
    <property type="term" value="C:membrane"/>
    <property type="evidence" value="ECO:0007669"/>
    <property type="project" value="TreeGrafter"/>
</dbReference>
<dbReference type="InterPro" id="IPR002347">
    <property type="entry name" value="SDR_fam"/>
</dbReference>
<organism evidence="6">
    <name type="scientific">freshwater metagenome</name>
    <dbReference type="NCBI Taxonomy" id="449393"/>
    <lineage>
        <taxon>unclassified sequences</taxon>
        <taxon>metagenomes</taxon>
        <taxon>ecological metagenomes</taxon>
    </lineage>
</organism>
<evidence type="ECO:0000256" key="1">
    <source>
        <dbReference type="ARBA" id="ARBA00006484"/>
    </source>
</evidence>
<accession>A0A6J7H8Q8</accession>
<dbReference type="EMBL" id="CAFBOS010000026">
    <property type="protein sequence ID" value="CAB4985400.1"/>
    <property type="molecule type" value="Genomic_DNA"/>
</dbReference>
<dbReference type="PANTHER" id="PTHR44196:SF1">
    <property type="entry name" value="DEHYDROGENASE_REDUCTASE SDR FAMILY MEMBER 7B"/>
    <property type="match status" value="1"/>
</dbReference>
<dbReference type="AlphaFoldDB" id="A0A6J7H8Q8"/>
<dbReference type="SUPFAM" id="SSF51735">
    <property type="entry name" value="NAD(P)-binding Rossmann-fold domains"/>
    <property type="match status" value="1"/>
</dbReference>
<sequence>MQTEHVDRPRTAFVSGASRGIGKSCAVFLARAGFDVAITARTVHDGEVREHSPTVHGSDSSPLPGSLEETAASITDLGRTALVLPADLLDHGSLDEAAARTLATFGHIDVVVHNGRYVGPGHMDRFVDTPIELLRHQLEANVLGPLVLNKTFLPAMVAQGSGTIVMITSAVAYADPSSAAGEGGWGMGYGLSKAAVHRIAGFIEVEYAGQGIRTFNVQPGMIDAERTLLESGRFGFGGWGAPPDVVGAVVRWLVTHPDADRYRGANVEAQFLCHELGLLPEWPGPNANRAGLRYDRSAEQLRDFEEQLVATLNDRTVS</sequence>
<evidence type="ECO:0000313" key="7">
    <source>
        <dbReference type="EMBL" id="CAB4985400.1"/>
    </source>
</evidence>
<protein>
    <submittedName>
        <fullName evidence="6">Unannotated protein</fullName>
    </submittedName>
</protein>
<proteinExistence type="inferred from homology"/>
<dbReference type="GO" id="GO:0016491">
    <property type="term" value="F:oxidoreductase activity"/>
    <property type="evidence" value="ECO:0007669"/>
    <property type="project" value="UniProtKB-KW"/>
</dbReference>
<dbReference type="Gene3D" id="3.40.50.720">
    <property type="entry name" value="NAD(P)-binding Rossmann-like Domain"/>
    <property type="match status" value="1"/>
</dbReference>
<reference evidence="6" key="1">
    <citation type="submission" date="2020-05" db="EMBL/GenBank/DDBJ databases">
        <authorList>
            <person name="Chiriac C."/>
            <person name="Salcher M."/>
            <person name="Ghai R."/>
            <person name="Kavagutti S V."/>
        </authorList>
    </citation>
    <scope>NUCLEOTIDE SEQUENCE</scope>
</reference>
<evidence type="ECO:0000313" key="5">
    <source>
        <dbReference type="EMBL" id="CAB4813814.1"/>
    </source>
</evidence>
<dbReference type="InterPro" id="IPR036291">
    <property type="entry name" value="NAD(P)-bd_dom_sf"/>
</dbReference>
<dbReference type="PRINTS" id="PR00081">
    <property type="entry name" value="GDHRDH"/>
</dbReference>
<evidence type="ECO:0000256" key="2">
    <source>
        <dbReference type="ARBA" id="ARBA00023002"/>
    </source>
</evidence>